<keyword evidence="1" id="KW-1133">Transmembrane helix</keyword>
<reference evidence="2" key="1">
    <citation type="submission" date="2019-08" db="EMBL/GenBank/DDBJ databases">
        <authorList>
            <person name="Kucharzyk K."/>
            <person name="Murdoch R.W."/>
            <person name="Higgins S."/>
            <person name="Loffler F."/>
        </authorList>
    </citation>
    <scope>NUCLEOTIDE SEQUENCE</scope>
</reference>
<gene>
    <name evidence="2" type="ORF">SDC9_20379</name>
</gene>
<dbReference type="AlphaFoldDB" id="A0A644U6J7"/>
<accession>A0A644U6J7</accession>
<name>A0A644U6J7_9ZZZZ</name>
<proteinExistence type="predicted"/>
<evidence type="ECO:0000313" key="2">
    <source>
        <dbReference type="EMBL" id="MPL74564.1"/>
    </source>
</evidence>
<dbReference type="EMBL" id="VSSQ01000081">
    <property type="protein sequence ID" value="MPL74564.1"/>
    <property type="molecule type" value="Genomic_DNA"/>
</dbReference>
<comment type="caution">
    <text evidence="2">The sequence shown here is derived from an EMBL/GenBank/DDBJ whole genome shotgun (WGS) entry which is preliminary data.</text>
</comment>
<sequence length="398" mass="41615">MSRQIHAVFILLLAAVLFCGAGQAAVTENLNQTYQIGDMYTDILSVSVSGEGGYYLGVLHDGNLSLMKTDAKGKEIWSTDVTGSEFRSINSVSGGGCVYVTTLGTDTYLCRADQAGKIVYELPLPGIGAGIQPVVVSGTTIKFAGWFWETDTGFTQSFLLSDGTPANDQLSLPEGRIPVSMIKNNEGAYVLVGGATSNTSSTSSEAWIMQIKDGGTVAWNTVIKTDSLQTEYYGPGSTAYALCEGENGGYFVAGTAAPYNLSTAFGIIWGSMIASDGKVVWEKELRGAVPYGVAKLGDEYLIAGTGWNSPLWMTLTSAGALLDVVYLEEVPGQFNSVAQTSSGSAVLAGWSFLTGSPEGYLIGLTDGSVPASPFPAAGVIIGLLGAAACLGIRRKAKR</sequence>
<keyword evidence="1" id="KW-0812">Transmembrane</keyword>
<keyword evidence="1" id="KW-0472">Membrane</keyword>
<feature type="transmembrane region" description="Helical" evidence="1">
    <location>
        <begin position="374"/>
        <end position="392"/>
    </location>
</feature>
<organism evidence="2">
    <name type="scientific">bioreactor metagenome</name>
    <dbReference type="NCBI Taxonomy" id="1076179"/>
    <lineage>
        <taxon>unclassified sequences</taxon>
        <taxon>metagenomes</taxon>
        <taxon>ecological metagenomes</taxon>
    </lineage>
</organism>
<evidence type="ECO:0000256" key="1">
    <source>
        <dbReference type="SAM" id="Phobius"/>
    </source>
</evidence>
<evidence type="ECO:0008006" key="3">
    <source>
        <dbReference type="Google" id="ProtNLM"/>
    </source>
</evidence>
<dbReference type="SUPFAM" id="SSF63829">
    <property type="entry name" value="Calcium-dependent phosphotriesterase"/>
    <property type="match status" value="1"/>
</dbReference>
<protein>
    <recommendedName>
        <fullName evidence="3">Outer membrane protein assembly factor BamB</fullName>
    </recommendedName>
</protein>